<keyword evidence="2" id="KW-0812">Transmembrane</keyword>
<dbReference type="EMBL" id="LT838272">
    <property type="protein sequence ID" value="SMB98704.1"/>
    <property type="molecule type" value="Genomic_DNA"/>
</dbReference>
<accession>A0A1W1W0R9</accession>
<keyword evidence="2" id="KW-1133">Transmembrane helix</keyword>
<reference evidence="4 5" key="1">
    <citation type="submission" date="2017-04" db="EMBL/GenBank/DDBJ databases">
        <authorList>
            <person name="Afonso C.L."/>
            <person name="Miller P.J."/>
            <person name="Scott M.A."/>
            <person name="Spackman E."/>
            <person name="Goraichik I."/>
            <person name="Dimitrov K.M."/>
            <person name="Suarez D.L."/>
            <person name="Swayne D.E."/>
        </authorList>
    </citation>
    <scope>NUCLEOTIDE SEQUENCE [LARGE SCALE GENOMIC DNA]</scope>
    <source>
        <strain evidence="4 5">ToBE</strain>
    </source>
</reference>
<keyword evidence="1" id="KW-0732">Signal</keyword>
<dbReference type="InterPro" id="IPR052913">
    <property type="entry name" value="Glycopeptide_resist_protein"/>
</dbReference>
<organism evidence="4 5">
    <name type="scientific">Thermanaeromonas toyohensis ToBE</name>
    <dbReference type="NCBI Taxonomy" id="698762"/>
    <lineage>
        <taxon>Bacteria</taxon>
        <taxon>Bacillati</taxon>
        <taxon>Bacillota</taxon>
        <taxon>Clostridia</taxon>
        <taxon>Neomoorellales</taxon>
        <taxon>Neomoorellaceae</taxon>
        <taxon>Thermanaeromonas</taxon>
    </lineage>
</organism>
<dbReference type="AlphaFoldDB" id="A0A1W1W0R9"/>
<dbReference type="InterPro" id="IPR011098">
    <property type="entry name" value="G5_dom"/>
</dbReference>
<evidence type="ECO:0000256" key="1">
    <source>
        <dbReference type="ARBA" id="ARBA00022729"/>
    </source>
</evidence>
<keyword evidence="5" id="KW-1185">Reference proteome</keyword>
<dbReference type="PANTHER" id="PTHR35788">
    <property type="entry name" value="EXPORTED PROTEIN-RELATED"/>
    <property type="match status" value="1"/>
</dbReference>
<dbReference type="SMART" id="SM01208">
    <property type="entry name" value="G5"/>
    <property type="match status" value="1"/>
</dbReference>
<dbReference type="InterPro" id="IPR007391">
    <property type="entry name" value="Vancomycin_resist_VanW"/>
</dbReference>
<feature type="domain" description="G5" evidence="3">
    <location>
        <begin position="372"/>
        <end position="450"/>
    </location>
</feature>
<protein>
    <submittedName>
        <fullName evidence="4">Vancomycin resistance protein YoaR, contains peptidoglycan-binding and VanW domains</fullName>
    </submittedName>
</protein>
<sequence length="482" mass="53467">MGLKKVIQVIRTRGILRVILGILSLGVLSLGLLGLRCLTGRIYPGVNAGSLYLGGLTLEEGRRVLIREALEEATRPVKLIWGDRVLITTYGALGVTLDVEATLARAWAVGRNGSWRQRLGFLWPGRRYEVEVVYRYDKDKALIELEHLVGALRQNPQDASLKVDSKGKIQVVPAREGWIVDIEELWAMLKTPTPWSSGESIKIPVTKLMSAVTTEEIVRRGITKPVASYRTLFNPAEENRAHNIRLAAQALDGIWMAPGAEISFNEIVGPRTPERGYVEALVIESLEFAPGVGGGVCQVSTTLYNAALRAGLTVVERQPHGLSVSYVPPGLDATVAYGLIDLKLRNDTPYWFWLKAEVGEDYLAFTFYGPQQAPSIEVTTEVLKEIPPPCKIIEDAHLPLGRMIVEKKGQPGINVRVKRRWLNRGEIWEEVVSQDYYPPLPKVIRLGSGRLEQKLSTYLQQVPRSFSEGTTLQPDKSGHGPN</sequence>
<gene>
    <name evidence="4" type="ORF">SAMN00808754_2506</name>
</gene>
<evidence type="ECO:0000313" key="5">
    <source>
        <dbReference type="Proteomes" id="UP000192569"/>
    </source>
</evidence>
<keyword evidence="2" id="KW-0472">Membrane</keyword>
<dbReference type="Proteomes" id="UP000192569">
    <property type="component" value="Chromosome I"/>
</dbReference>
<dbReference type="Gene3D" id="2.20.230.10">
    <property type="entry name" value="Resuscitation-promoting factor rpfb"/>
    <property type="match status" value="1"/>
</dbReference>
<dbReference type="Pfam" id="PF04294">
    <property type="entry name" value="VanW"/>
    <property type="match status" value="1"/>
</dbReference>
<evidence type="ECO:0000259" key="3">
    <source>
        <dbReference type="PROSITE" id="PS51109"/>
    </source>
</evidence>
<evidence type="ECO:0000256" key="2">
    <source>
        <dbReference type="SAM" id="Phobius"/>
    </source>
</evidence>
<evidence type="ECO:0000313" key="4">
    <source>
        <dbReference type="EMBL" id="SMB98704.1"/>
    </source>
</evidence>
<dbReference type="Pfam" id="PF07501">
    <property type="entry name" value="G5"/>
    <property type="match status" value="1"/>
</dbReference>
<dbReference type="InterPro" id="IPR022029">
    <property type="entry name" value="YoaR-like_PG-bd"/>
</dbReference>
<dbReference type="PROSITE" id="PS51109">
    <property type="entry name" value="G5"/>
    <property type="match status" value="1"/>
</dbReference>
<name>A0A1W1W0R9_9FIRM</name>
<dbReference type="PANTHER" id="PTHR35788:SF1">
    <property type="entry name" value="EXPORTED PROTEIN"/>
    <property type="match status" value="1"/>
</dbReference>
<dbReference type="Pfam" id="PF12229">
    <property type="entry name" value="PG_binding_4"/>
    <property type="match status" value="1"/>
</dbReference>
<feature type="transmembrane region" description="Helical" evidence="2">
    <location>
        <begin position="14"/>
        <end position="35"/>
    </location>
</feature>
<proteinExistence type="predicted"/>